<evidence type="ECO:0000313" key="7">
    <source>
        <dbReference type="EMBL" id="ASE34593.1"/>
    </source>
</evidence>
<dbReference type="InterPro" id="IPR007554">
    <property type="entry name" value="Glycerophosphate_synth"/>
</dbReference>
<dbReference type="Gene3D" id="3.40.50.12580">
    <property type="match status" value="1"/>
</dbReference>
<name>A0AAI8DJF1_MAMSC</name>
<dbReference type="Gene3D" id="3.40.50.11820">
    <property type="match status" value="1"/>
</dbReference>
<dbReference type="KEGG" id="sscu:CEP64_08345"/>
<dbReference type="PANTHER" id="PTHR37316:SF3">
    <property type="entry name" value="TEICHOIC ACID GLYCEROL-PHOSPHATE TRANSFERASE"/>
    <property type="match status" value="1"/>
</dbReference>
<sequence>MEDKLFLMTENSFKSTITYFNNKEEIDNTNKEKLLFYFNKVFNPLFPYKFDFILKNRNGLSILLKKINYNTSKKSVFQYMEIKAMKRGEYKYSYMISQFRKHLSTIRSKHYTSDIFSSKIEKTIVYESFNGKSFTDSPRMLYLYLSENLPNYEHIVVTDNQQLDKELRALNIATVEKNSKQYFKIYQKAKVWIANTRLSSQIEKKDNQLYIQTWHGTPLKKLANDQTVISIPDVTLEEYLYGFNKETSRWDFLISPSETATERFKSAFNLKEVQMLTLGYPRNDDLVQLNDEKYIKQLKQKYDIPSNKKVILYAPTWRDNDRTDVGKYNFKLKLDLDAFSKELSNEYVLLIRAHYLVSEHLNLEDYKNVYDLSDANDINELFLMSDVLITDYSSVYFDYANLRRPILFFAYDKDEYANDIRGFYLPYESDLPGPVFETSEALIDYIKSMQYEDIPQSDTYKTFNHKYNHLDDGEATKRVSEKIIRTLDKEKEFHEL</sequence>
<comment type="subcellular location">
    <subcellularLocation>
        <location evidence="1">Cell membrane</location>
        <topology evidence="1">Peripheral membrane protein</topology>
    </subcellularLocation>
</comment>
<evidence type="ECO:0000256" key="1">
    <source>
        <dbReference type="ARBA" id="ARBA00004202"/>
    </source>
</evidence>
<dbReference type="PANTHER" id="PTHR37316">
    <property type="entry name" value="TEICHOIC ACID GLYCEROL-PHOSPHATE PRIMASE"/>
    <property type="match status" value="1"/>
</dbReference>
<comment type="similarity">
    <text evidence="2">Belongs to the CDP-glycerol glycerophosphotransferase family.</text>
</comment>
<dbReference type="InterPro" id="IPR051612">
    <property type="entry name" value="Teichoic_Acid_Biosynth"/>
</dbReference>
<dbReference type="GO" id="GO:0019350">
    <property type="term" value="P:teichoic acid biosynthetic process"/>
    <property type="evidence" value="ECO:0007669"/>
    <property type="project" value="UniProtKB-KW"/>
</dbReference>
<dbReference type="Proteomes" id="UP000197058">
    <property type="component" value="Chromosome"/>
</dbReference>
<evidence type="ECO:0000256" key="3">
    <source>
        <dbReference type="ARBA" id="ARBA00022475"/>
    </source>
</evidence>
<keyword evidence="5" id="KW-0777">Teichoic acid biosynthesis</keyword>
<evidence type="ECO:0000256" key="5">
    <source>
        <dbReference type="ARBA" id="ARBA00022944"/>
    </source>
</evidence>
<dbReference type="GO" id="GO:0005886">
    <property type="term" value="C:plasma membrane"/>
    <property type="evidence" value="ECO:0007669"/>
    <property type="project" value="UniProtKB-SubCell"/>
</dbReference>
<organism evidence="7 8">
    <name type="scientific">Mammaliicoccus sciuri</name>
    <name type="common">Staphylococcus sciuri</name>
    <dbReference type="NCBI Taxonomy" id="1296"/>
    <lineage>
        <taxon>Bacteria</taxon>
        <taxon>Bacillati</taxon>
        <taxon>Bacillota</taxon>
        <taxon>Bacilli</taxon>
        <taxon>Bacillales</taxon>
        <taxon>Staphylococcaceae</taxon>
        <taxon>Mammaliicoccus</taxon>
    </lineage>
</organism>
<dbReference type="GO" id="GO:0047355">
    <property type="term" value="F:CDP-glycerol glycerophosphotransferase activity"/>
    <property type="evidence" value="ECO:0007669"/>
    <property type="project" value="InterPro"/>
</dbReference>
<dbReference type="InterPro" id="IPR043148">
    <property type="entry name" value="TagF_C"/>
</dbReference>
<dbReference type="AlphaFoldDB" id="A0AAI8DJF1"/>
<keyword evidence="3" id="KW-1003">Cell membrane</keyword>
<dbReference type="InterPro" id="IPR043149">
    <property type="entry name" value="TagF_N"/>
</dbReference>
<evidence type="ECO:0000256" key="2">
    <source>
        <dbReference type="ARBA" id="ARBA00010488"/>
    </source>
</evidence>
<dbReference type="SUPFAM" id="SSF53756">
    <property type="entry name" value="UDP-Glycosyltransferase/glycogen phosphorylase"/>
    <property type="match status" value="1"/>
</dbReference>
<evidence type="ECO:0000256" key="6">
    <source>
        <dbReference type="ARBA" id="ARBA00023136"/>
    </source>
</evidence>
<keyword evidence="4" id="KW-0808">Transferase</keyword>
<evidence type="ECO:0000256" key="4">
    <source>
        <dbReference type="ARBA" id="ARBA00022679"/>
    </source>
</evidence>
<keyword evidence="6" id="KW-0472">Membrane</keyword>
<accession>A0AAI8DJF1</accession>
<evidence type="ECO:0000313" key="8">
    <source>
        <dbReference type="Proteomes" id="UP000197058"/>
    </source>
</evidence>
<gene>
    <name evidence="7" type="ORF">CEP64_08345</name>
</gene>
<reference evidence="8" key="1">
    <citation type="submission" date="2017-06" db="EMBL/GenBank/DDBJ databases">
        <title>FDA dAtabase for Regulatory Grade micrObial Sequences (FDA-ARGOS): Supporting development and validation of Infectious Disease Dx tests.</title>
        <authorList>
            <person name="Goldberg B."/>
            <person name="Campos J."/>
            <person name="Tallon L."/>
            <person name="Sadzewicz L."/>
            <person name="Sengamalay N."/>
            <person name="Ott S."/>
            <person name="Godinez A."/>
            <person name="Nagaraj S."/>
            <person name="Vavikolanu K."/>
            <person name="Nadendla S."/>
            <person name="George J."/>
            <person name="Geyer C."/>
            <person name="Sichtig H."/>
        </authorList>
    </citation>
    <scope>NUCLEOTIDE SEQUENCE [LARGE SCALE GENOMIC DNA]</scope>
    <source>
        <strain evidence="8">FDAARGOS_285</strain>
    </source>
</reference>
<dbReference type="Pfam" id="PF04464">
    <property type="entry name" value="Glyphos_transf"/>
    <property type="match status" value="1"/>
</dbReference>
<dbReference type="EMBL" id="CP022046">
    <property type="protein sequence ID" value="ASE34593.1"/>
    <property type="molecule type" value="Genomic_DNA"/>
</dbReference>
<protein>
    <submittedName>
        <fullName evidence="7">CDP-glycerol glycerophosphotransferase family protein</fullName>
    </submittedName>
</protein>
<proteinExistence type="inferred from homology"/>